<evidence type="ECO:0000313" key="1">
    <source>
        <dbReference type="EMBL" id="KOR48863.1"/>
    </source>
</evidence>
<proteinExistence type="predicted"/>
<sequence length="149" mass="16605">MWLASFSGRVDQTILSAAVAGSADVPLIGKRPYVPDHKIFFVAMDNKAEAHYLCGILNSTTVAEFVESHNVAIQVGDIFKHMRLPKFDPSNQDHVDLAKEVEAAHKEADATKRRVLVDKIREDGDALMETWLAGLQKPVATKPKRQRKK</sequence>
<gene>
    <name evidence="1" type="ORF">ADT25_02250</name>
</gene>
<evidence type="ECO:0000313" key="2">
    <source>
        <dbReference type="Proteomes" id="UP000036790"/>
    </source>
</evidence>
<reference evidence="1 2" key="2">
    <citation type="submission" date="2015-09" db="EMBL/GenBank/DDBJ databases">
        <title>Draft genome sequence of Xanthomonas oryzae pv. USA str. X11-5A.</title>
        <authorList>
            <person name="Knight B.M."/>
            <person name="Roberts D.P."/>
            <person name="Lin D."/>
            <person name="Hari K."/>
            <person name="Fletcher J."/>
            <person name="Melcher U."/>
            <person name="Blagden T."/>
            <person name="Winegar R.A."/>
        </authorList>
    </citation>
    <scope>NUCLEOTIDE SEQUENCE [LARGE SCALE GENOMIC DNA]</scope>
    <source>
        <strain evidence="1 2">X11-5A</strain>
    </source>
</reference>
<organism evidence="1 2">
    <name type="scientific">Xanthomonas oryzae</name>
    <dbReference type="NCBI Taxonomy" id="347"/>
    <lineage>
        <taxon>Bacteria</taxon>
        <taxon>Pseudomonadati</taxon>
        <taxon>Pseudomonadota</taxon>
        <taxon>Gammaproteobacteria</taxon>
        <taxon>Lysobacterales</taxon>
        <taxon>Lysobacteraceae</taxon>
        <taxon>Xanthomonas</taxon>
    </lineage>
</organism>
<dbReference type="EMBL" id="LHUJ01000041">
    <property type="protein sequence ID" value="KOR48863.1"/>
    <property type="molecule type" value="Genomic_DNA"/>
</dbReference>
<reference evidence="1 2" key="1">
    <citation type="submission" date="2015-07" db="EMBL/GenBank/DDBJ databases">
        <authorList>
            <consortium name="Consortium for Microbial Forensics and Genomics (microFORGE)"/>
            <person name="Knight B.M."/>
            <person name="Roberts D.P."/>
            <person name="Lin D."/>
            <person name="Hari K."/>
            <person name="Fletcher J."/>
            <person name="Melcher U."/>
            <person name="Blagden T."/>
            <person name="Winegar R.A."/>
        </authorList>
    </citation>
    <scope>NUCLEOTIDE SEQUENCE [LARGE SCALE GENOMIC DNA]</scope>
    <source>
        <strain evidence="1 2">X11-5A</strain>
    </source>
</reference>
<name>A0AAP1F0A6_9XANT</name>
<accession>A0AAP1F0A6</accession>
<protein>
    <submittedName>
        <fullName evidence="1">Uncharacterized protein</fullName>
    </submittedName>
</protein>
<dbReference type="RefSeq" id="WP_053507127.1">
    <property type="nucleotide sequence ID" value="NZ_CP036251.1"/>
</dbReference>
<comment type="caution">
    <text evidence="1">The sequence shown here is derived from an EMBL/GenBank/DDBJ whole genome shotgun (WGS) entry which is preliminary data.</text>
</comment>
<dbReference type="Proteomes" id="UP000036790">
    <property type="component" value="Unassembled WGS sequence"/>
</dbReference>
<dbReference type="AlphaFoldDB" id="A0AAP1F0A6"/>